<dbReference type="Pfam" id="PF12146">
    <property type="entry name" value="Hydrolase_4"/>
    <property type="match status" value="1"/>
</dbReference>
<proteinExistence type="predicted"/>
<feature type="domain" description="Serine aminopeptidase S33" evidence="1">
    <location>
        <begin position="24"/>
        <end position="251"/>
    </location>
</feature>
<evidence type="ECO:0000259" key="1">
    <source>
        <dbReference type="Pfam" id="PF12146"/>
    </source>
</evidence>
<dbReference type="InterPro" id="IPR051044">
    <property type="entry name" value="MAG_DAG_Lipase"/>
</dbReference>
<dbReference type="SUPFAM" id="SSF53474">
    <property type="entry name" value="alpha/beta-Hydrolases"/>
    <property type="match status" value="1"/>
</dbReference>
<dbReference type="STRING" id="142588.SAMN04488559_12823"/>
<accession>A0A1H9UFP0</accession>
<dbReference type="AlphaFoldDB" id="A0A1H9UFP0"/>
<dbReference type="Gene3D" id="3.40.50.1820">
    <property type="entry name" value="alpha/beta hydrolase"/>
    <property type="match status" value="1"/>
</dbReference>
<evidence type="ECO:0000313" key="3">
    <source>
        <dbReference type="Proteomes" id="UP000198948"/>
    </source>
</evidence>
<dbReference type="InterPro" id="IPR029058">
    <property type="entry name" value="AB_hydrolase_fold"/>
</dbReference>
<reference evidence="2 3" key="1">
    <citation type="submission" date="2016-10" db="EMBL/GenBank/DDBJ databases">
        <authorList>
            <person name="de Groot N.N."/>
        </authorList>
    </citation>
    <scope>NUCLEOTIDE SEQUENCE [LARGE SCALE GENOMIC DNA]</scope>
    <source>
        <strain evidence="2 3">DSM 13760</strain>
    </source>
</reference>
<evidence type="ECO:0000313" key="2">
    <source>
        <dbReference type="EMBL" id="SES07853.1"/>
    </source>
</evidence>
<keyword evidence="3" id="KW-1185">Reference proteome</keyword>
<dbReference type="PRINTS" id="PR00111">
    <property type="entry name" value="ABHYDROLASE"/>
</dbReference>
<dbReference type="RefSeq" id="WP_092654147.1">
    <property type="nucleotide sequence ID" value="NZ_FOHA01000028.1"/>
</dbReference>
<sequence>MNQERMIASFDGTKLFSRKDMPEKAKAVVLIVHGLAEHLNRYDALTERLLQAGYGVYRYDQRGHARSEGPRTFFKDFNELPDDCKTMVDLVKAENPDLPVYLIGHSMGGFTVASFGTKYPGSVAGIVTSGALTRYSKPTFGVLPVEAPADMYVENSLGEGVCSDPEVVKDYQNDPLVEKEISIGLMNALYDGITWLKANPTNFVEPTLILHGANDGLVAEQDSRDFYGEIASEDKTLKIYAKLCHEIFNEPSKQAIYTEVITWLDEQLAN</sequence>
<dbReference type="PANTHER" id="PTHR11614">
    <property type="entry name" value="PHOSPHOLIPASE-RELATED"/>
    <property type="match status" value="1"/>
</dbReference>
<dbReference type="Proteomes" id="UP000198948">
    <property type="component" value="Unassembled WGS sequence"/>
</dbReference>
<dbReference type="EMBL" id="FOHA01000028">
    <property type="protein sequence ID" value="SES07853.1"/>
    <property type="molecule type" value="Genomic_DNA"/>
</dbReference>
<name>A0A1H9UFP0_9LACT</name>
<protein>
    <submittedName>
        <fullName evidence="2">Lysophospholipase</fullName>
    </submittedName>
</protein>
<dbReference type="InterPro" id="IPR022742">
    <property type="entry name" value="Hydrolase_4"/>
</dbReference>
<gene>
    <name evidence="2" type="ORF">SAMN04488559_12823</name>
</gene>
<organism evidence="2 3">
    <name type="scientific">Isobaculum melis</name>
    <dbReference type="NCBI Taxonomy" id="142588"/>
    <lineage>
        <taxon>Bacteria</taxon>
        <taxon>Bacillati</taxon>
        <taxon>Bacillota</taxon>
        <taxon>Bacilli</taxon>
        <taxon>Lactobacillales</taxon>
        <taxon>Carnobacteriaceae</taxon>
        <taxon>Isobaculum</taxon>
    </lineage>
</organism>
<dbReference type="InterPro" id="IPR000073">
    <property type="entry name" value="AB_hydrolase_1"/>
</dbReference>
<dbReference type="OrthoDB" id="9806902at2"/>